<dbReference type="PROSITE" id="PS50818">
    <property type="entry name" value="INTEIN_C_TER"/>
    <property type="match status" value="1"/>
</dbReference>
<dbReference type="Gene3D" id="2.170.16.10">
    <property type="entry name" value="Hedgehog/Intein (Hint) domain"/>
    <property type="match status" value="1"/>
</dbReference>
<dbReference type="PROSITE" id="PS51192">
    <property type="entry name" value="HELICASE_ATP_BIND_1"/>
    <property type="match status" value="1"/>
</dbReference>
<dbReference type="GO" id="GO:0005524">
    <property type="term" value="F:ATP binding"/>
    <property type="evidence" value="ECO:0007669"/>
    <property type="project" value="InterPro"/>
</dbReference>
<dbReference type="SUPFAM" id="SSF51294">
    <property type="entry name" value="Hedgehog/intein (Hint) domain"/>
    <property type="match status" value="1"/>
</dbReference>
<dbReference type="Pfam" id="PF14890">
    <property type="entry name" value="Intein_splicing"/>
    <property type="match status" value="1"/>
</dbReference>
<dbReference type="InterPro" id="IPR036844">
    <property type="entry name" value="Hint_dom_sf"/>
</dbReference>
<accession>A0A3G4ZZF0</accession>
<dbReference type="CDD" id="cd00081">
    <property type="entry name" value="Hint"/>
    <property type="match status" value="1"/>
</dbReference>
<dbReference type="InterPro" id="IPR000330">
    <property type="entry name" value="SNF2_N"/>
</dbReference>
<keyword evidence="2" id="KW-0547">Nucleotide-binding</keyword>
<proteinExistence type="predicted"/>
<dbReference type="Pfam" id="PF00271">
    <property type="entry name" value="Helicase_C"/>
    <property type="match status" value="1"/>
</dbReference>
<dbReference type="NCBIfam" id="TIGR01443">
    <property type="entry name" value="intein_Cterm"/>
    <property type="match status" value="1"/>
</dbReference>
<dbReference type="InterPro" id="IPR003586">
    <property type="entry name" value="Hint_dom_C"/>
</dbReference>
<keyword evidence="2" id="KW-0067">ATP-binding</keyword>
<dbReference type="InterPro" id="IPR027417">
    <property type="entry name" value="P-loop_NTPase"/>
</dbReference>
<keyword evidence="2" id="KW-0378">Hydrolase</keyword>
<dbReference type="Gene3D" id="3.40.50.300">
    <property type="entry name" value="P-loop containing nucleotide triphosphate hydrolases"/>
    <property type="match status" value="1"/>
</dbReference>
<gene>
    <name evidence="2" type="ORF">Faunusvirus36_1</name>
</gene>
<dbReference type="Pfam" id="PF00176">
    <property type="entry name" value="SNF2-rel_dom"/>
    <property type="match status" value="1"/>
</dbReference>
<dbReference type="InterPro" id="IPR014001">
    <property type="entry name" value="Helicase_ATP-bd"/>
</dbReference>
<sequence length="1257" mass="146539">MASEDTKDDKIKNKQLIEKEYSYPEIDDENLQEKIYKKREFYYHKVPHRDILTEYPDIKEYRDAQCGRDFELRGPQAFISNFINPDTPYRGLLIFHGVGTGKCVLPGTEIVINKIRVAIESIWQKYHCDIVNDDIGEWASTSEQLKTHCYAESAKCLVEYRISKLYRQFVNESVNKIVLEDRSLNLTKKHKILTHAGWTNNYKIGDEIAVKIDYKIEWMKIVDIEHYKYTGYVYDLEIPKHHNYIANDIITHNTCAAIAVAEKFKSMVKKYNTKIYVLTSGPIIKDNWKKEILTCTGETYKKEFMTQQGYILDKEEQDRINKSAINAALQYYKIMSYRSFYRKVLGEKVTEKKEVDGKMKIIHRKTDTGEIERDIAVDKIENLNNTLIIADEAHNLTGNQQGEALLKVIKNSKNLKILLLTATPMKNYADDIVDLINFVRPPTHPMIRDKIFTADKNHTMSLRPEGLEYFKRMTNGYVSYFRGANPLIFAERVDKGEIPDGLMFTKVIKCEMTPFQLETYKNAVILSKGTDDTKEDALARKTGAASNFIFPGLLDDKKADKVVVGYYGKKGMDIVKEQLKNSKQQLLTRLNQEFCNNEITNIDTILYRTDTKGLTGIILREKYLKNFSTKFYHALQNINKLIDGKKGAGTAFVYSNLVTVGINMFESILLQNGYLEYDEKKNGYSIKADTICYFCGITHHDHPAHNVTHRVHSAQQTHEFHPATFMKITGKSEENVEAVPEAKRKILDDVFNNTENREGKMLKLILGSRVMNEGITLENVAEVHILDVFYNLGRVHQVIGRAIRQCKHYKITNELNPFPKVRVYKYVVSLMTGKNLTIEEELYKKAELKYLLIKILERALKEIAIDCPINYHGNIFPEEVEKFKNCAPVNDGNEKTQKCPELCDFTKCEFKCGDKKLNFDYYDKSRSIYKKLSKKELDYSTFTTGLAREEINYAKSKIKELYKYKYVYVLNELINKIKNMYTGEKRDLFDESFVFKALDNMIPITENDFNNYNDTIYDKYNVPGYLIYRANYYIFQPFDQNEDVPMYYRSTYRKELTNDLTLYNYLKQTDTYRGPKLDDDTVGKIDILEKKKILYDFDSVKDYYDNRDEYKYVGIIDKVYSKRKVADQDDGGDVFKIRPRREKILSKKRGTGIPSLKGAVCETSKDKTYLIKIANDLGIKDIESQITRMSICSIIKNKLLQLEKYSKGHDKKTYIMIPKNHPVYEFPFNLEDRLKYIVKELKFKIKMDVDVVIKLEH</sequence>
<dbReference type="SMART" id="SM00305">
    <property type="entry name" value="HintC"/>
    <property type="match status" value="1"/>
</dbReference>
<dbReference type="InterPro" id="IPR001650">
    <property type="entry name" value="Helicase_C-like"/>
</dbReference>
<name>A0A3G4ZZF0_9VIRU</name>
<organism evidence="2">
    <name type="scientific">Faunusvirus sp</name>
    <dbReference type="NCBI Taxonomy" id="2487766"/>
    <lineage>
        <taxon>Viruses</taxon>
        <taxon>Varidnaviria</taxon>
        <taxon>Bamfordvirae</taxon>
        <taxon>Nucleocytoviricota</taxon>
        <taxon>Megaviricetes</taxon>
        <taxon>Imitervirales</taxon>
        <taxon>Mimiviridae</taxon>
    </lineage>
</organism>
<protein>
    <submittedName>
        <fullName evidence="2">SNF2-like helicase</fullName>
    </submittedName>
</protein>
<dbReference type="Gene3D" id="3.40.50.10810">
    <property type="entry name" value="Tandem AAA-ATPase domain"/>
    <property type="match status" value="1"/>
</dbReference>
<dbReference type="InterPro" id="IPR030934">
    <property type="entry name" value="Intein_C"/>
</dbReference>
<dbReference type="SUPFAM" id="SSF52540">
    <property type="entry name" value="P-loop containing nucleoside triphosphate hydrolases"/>
    <property type="match status" value="2"/>
</dbReference>
<dbReference type="EMBL" id="MK072167">
    <property type="protein sequence ID" value="AYV79674.1"/>
    <property type="molecule type" value="Genomic_DNA"/>
</dbReference>
<dbReference type="InterPro" id="IPR038718">
    <property type="entry name" value="SNF2-like_sf"/>
</dbReference>
<keyword evidence="2" id="KW-0347">Helicase</keyword>
<dbReference type="CDD" id="cd18785">
    <property type="entry name" value="SF2_C"/>
    <property type="match status" value="1"/>
</dbReference>
<dbReference type="GO" id="GO:0004386">
    <property type="term" value="F:helicase activity"/>
    <property type="evidence" value="ECO:0007669"/>
    <property type="project" value="UniProtKB-KW"/>
</dbReference>
<feature type="domain" description="Helicase ATP-binding" evidence="1">
    <location>
        <begin position="378"/>
        <end position="442"/>
    </location>
</feature>
<evidence type="ECO:0000313" key="2">
    <source>
        <dbReference type="EMBL" id="AYV79674.1"/>
    </source>
</evidence>
<feature type="non-terminal residue" evidence="2">
    <location>
        <position position="1257"/>
    </location>
</feature>
<evidence type="ECO:0000259" key="1">
    <source>
        <dbReference type="PROSITE" id="PS51192"/>
    </source>
</evidence>
<reference evidence="2" key="1">
    <citation type="submission" date="2018-10" db="EMBL/GenBank/DDBJ databases">
        <title>Hidden diversity of soil giant viruses.</title>
        <authorList>
            <person name="Schulz F."/>
            <person name="Alteio L."/>
            <person name="Goudeau D."/>
            <person name="Ryan E.M."/>
            <person name="Malmstrom R.R."/>
            <person name="Blanchard J."/>
            <person name="Woyke T."/>
        </authorList>
    </citation>
    <scope>NUCLEOTIDE SEQUENCE</scope>
    <source>
        <strain evidence="2">FNV1</strain>
    </source>
</reference>